<dbReference type="InterPro" id="IPR000653">
    <property type="entry name" value="DegT/StrS_aminotransferase"/>
</dbReference>
<keyword evidence="2" id="KW-0808">Transferase</keyword>
<dbReference type="GO" id="GO:0030170">
    <property type="term" value="F:pyridoxal phosphate binding"/>
    <property type="evidence" value="ECO:0007669"/>
    <property type="project" value="TreeGrafter"/>
</dbReference>
<evidence type="ECO:0000256" key="1">
    <source>
        <dbReference type="RuleBase" id="RU004508"/>
    </source>
</evidence>
<evidence type="ECO:0000313" key="3">
    <source>
        <dbReference type="Proteomes" id="UP000266720"/>
    </source>
</evidence>
<keyword evidence="1" id="KW-0663">Pyridoxal phosphate</keyword>
<reference evidence="3" key="1">
    <citation type="book" date="2010" name="EXTREMOPHILES" publisher="0:0-0">
        <title>Complete genome sequences of ten hyperthermophilic archaea reveal their metabolic capabilities and possible ecological roles.</title>
        <editorList>
            <person name="?"/>
        </editorList>
        <authorList>
            <person name="Ravin N.V."/>
            <person name="Mardanov A.V."/>
            <person name="Bonch-Osmolovskaya E.A."/>
            <person name="Skryabin K.G."/>
        </authorList>
    </citation>
    <scope>NUCLEOTIDE SEQUENCE [LARGE SCALE GENOMIC DNA]</scope>
    <source>
        <strain evidence="3">1505</strain>
    </source>
</reference>
<dbReference type="KEGG" id="tcb:TCARB_1378"/>
<dbReference type="Gene3D" id="3.90.1150.10">
    <property type="entry name" value="Aspartate Aminotransferase, domain 1"/>
    <property type="match status" value="1"/>
</dbReference>
<organism evidence="2 3">
    <name type="scientific">Thermofilum adornatum 1505</name>
    <dbReference type="NCBI Taxonomy" id="697581"/>
    <lineage>
        <taxon>Archaea</taxon>
        <taxon>Thermoproteota</taxon>
        <taxon>Thermoprotei</taxon>
        <taxon>Thermofilales</taxon>
        <taxon>Thermofilaceae</taxon>
        <taxon>Thermofilum</taxon>
    </lineage>
</organism>
<protein>
    <submittedName>
        <fullName evidence="2">UDP-4-amino-4-deoxy-L-arabinose--oxoglutarate aminotransferase</fullName>
    </submittedName>
</protein>
<gene>
    <name evidence="2" type="ORF">TCARB_1378</name>
</gene>
<comment type="similarity">
    <text evidence="1">Belongs to the DegT/DnrJ/EryC1 family.</text>
</comment>
<dbReference type="RefSeq" id="WP_052887057.1">
    <property type="nucleotide sequence ID" value="NZ_CP007493.1"/>
</dbReference>
<dbReference type="CDD" id="cd00616">
    <property type="entry name" value="AHBA_syn"/>
    <property type="match status" value="1"/>
</dbReference>
<dbReference type="GO" id="GO:0008483">
    <property type="term" value="F:transaminase activity"/>
    <property type="evidence" value="ECO:0007669"/>
    <property type="project" value="UniProtKB-KW"/>
</dbReference>
<dbReference type="PIRSF" id="PIRSF000390">
    <property type="entry name" value="PLP_StrS"/>
    <property type="match status" value="1"/>
</dbReference>
<dbReference type="EMBL" id="CP007493">
    <property type="protein sequence ID" value="AJB42424.1"/>
    <property type="molecule type" value="Genomic_DNA"/>
</dbReference>
<dbReference type="InterPro" id="IPR015422">
    <property type="entry name" value="PyrdxlP-dep_Trfase_small"/>
</dbReference>
<accession>A0A3G1A9L4</accession>
<dbReference type="InterPro" id="IPR015424">
    <property type="entry name" value="PyrdxlP-dep_Trfase"/>
</dbReference>
<evidence type="ECO:0000313" key="2">
    <source>
        <dbReference type="EMBL" id="AJB42424.1"/>
    </source>
</evidence>
<proteinExistence type="inferred from homology"/>
<dbReference type="GeneID" id="25406784"/>
<dbReference type="SUPFAM" id="SSF53383">
    <property type="entry name" value="PLP-dependent transferases"/>
    <property type="match status" value="1"/>
</dbReference>
<dbReference type="PANTHER" id="PTHR30244">
    <property type="entry name" value="TRANSAMINASE"/>
    <property type="match status" value="1"/>
</dbReference>
<dbReference type="PANTHER" id="PTHR30244:SF34">
    <property type="entry name" value="DTDP-4-AMINO-4,6-DIDEOXYGALACTOSE TRANSAMINASE"/>
    <property type="match status" value="1"/>
</dbReference>
<dbReference type="InterPro" id="IPR015421">
    <property type="entry name" value="PyrdxlP-dep_Trfase_major"/>
</dbReference>
<dbReference type="AlphaFoldDB" id="A0A3G1A9L4"/>
<dbReference type="Gene3D" id="3.40.640.10">
    <property type="entry name" value="Type I PLP-dependent aspartate aminotransferase-like (Major domain)"/>
    <property type="match status" value="1"/>
</dbReference>
<keyword evidence="2" id="KW-0032">Aminotransferase</keyword>
<sequence>MELPAIEGGKPVRPSFKEYFPKLTDEEKQLVLDVLDSGRLVSSIGKYVKLFEEEFARYLGVRHAVATINGTASLHTAVASLNIGPGDEVITTPFSFIATATSVLHNNAVPVFADIEKDSLNLDPATIEEKITPRTKAILVVHLAGYPAEMDEILKIAREHNLYVIEDCAQAIGSEYRGRKVGTFGDINAFSFYQTKNMTTGEGGMVTTDKEELYRYAKMFVDQGQESKYYHTILGWNYRMTELQAALGLGQLRRIGELNAAREKIAQIYMDELSSLNGDLLKLPVLKPYVKHTWHIFQVLLNLDKLRVNRDRIIEALKAENVLVQVVYPRVIYENPLFQRLTGYGKGCPWLCPFYGKQITYKKGSSPIAEQVARSVITLPTLPGMTEEDAIDTANAIKKVLTYYKR</sequence>
<dbReference type="GO" id="GO:0000271">
    <property type="term" value="P:polysaccharide biosynthetic process"/>
    <property type="evidence" value="ECO:0007669"/>
    <property type="project" value="TreeGrafter"/>
</dbReference>
<dbReference type="STRING" id="697581.TCARB_1378"/>
<dbReference type="Pfam" id="PF01041">
    <property type="entry name" value="DegT_DnrJ_EryC1"/>
    <property type="match status" value="1"/>
</dbReference>
<name>A0A3G1A9L4_9CREN</name>
<dbReference type="Proteomes" id="UP000266720">
    <property type="component" value="Chromosome"/>
</dbReference>